<protein>
    <submittedName>
        <fullName evidence="1">Uncharacterized protein</fullName>
    </submittedName>
</protein>
<proteinExistence type="predicted"/>
<dbReference type="EMBL" id="JAUYVT010000019">
    <property type="protein sequence ID" value="MDP2566318.1"/>
    <property type="molecule type" value="Genomic_DNA"/>
</dbReference>
<dbReference type="Proteomes" id="UP001177212">
    <property type="component" value="Unassembled WGS sequence"/>
</dbReference>
<comment type="caution">
    <text evidence="1">The sequence shown here is derived from an EMBL/GenBank/DDBJ whole genome shotgun (WGS) entry which is preliminary data.</text>
</comment>
<gene>
    <name evidence="1" type="ORF">Q8W34_16840</name>
</gene>
<organism evidence="1 2">
    <name type="scientific">Pseudoalteromonas marina</name>
    <dbReference type="NCBI Taxonomy" id="267375"/>
    <lineage>
        <taxon>Bacteria</taxon>
        <taxon>Pseudomonadati</taxon>
        <taxon>Pseudomonadota</taxon>
        <taxon>Gammaproteobacteria</taxon>
        <taxon>Alteromonadales</taxon>
        <taxon>Pseudoalteromonadaceae</taxon>
        <taxon>Pseudoalteromonas</taxon>
    </lineage>
</organism>
<evidence type="ECO:0000313" key="2">
    <source>
        <dbReference type="Proteomes" id="UP001177212"/>
    </source>
</evidence>
<dbReference type="RefSeq" id="WP_010557818.1">
    <property type="nucleotide sequence ID" value="NZ_AHCB03000007.1"/>
</dbReference>
<sequence length="144" mass="16345">MKPFIKFEQVWCDDDITELRVTVNNGYSIFSNKVYLAATELAELHESLLSFRTHYYGGLKDIDFGAFGSEYANGAFSARLHFPKPGNLHISTMQQSEFFDFKGKEVASEAKMYLITEPTLLDNFINELKSLSTMSCKEAELVCT</sequence>
<name>A0ABT9FHQ5_9GAMM</name>
<evidence type="ECO:0000313" key="1">
    <source>
        <dbReference type="EMBL" id="MDP2566318.1"/>
    </source>
</evidence>
<keyword evidence="2" id="KW-1185">Reference proteome</keyword>
<reference evidence="1" key="1">
    <citation type="submission" date="2023-07" db="EMBL/GenBank/DDBJ databases">
        <title>Genome content predicts the carbon catabolic preferences of heterotrophic bacteria.</title>
        <authorList>
            <person name="Gralka M."/>
        </authorList>
    </citation>
    <scope>NUCLEOTIDE SEQUENCE</scope>
    <source>
        <strain evidence="1">4G09</strain>
    </source>
</reference>
<accession>A0ABT9FHQ5</accession>